<accession>A0A2W4R134</accession>
<dbReference type="AlphaFoldDB" id="A0A2W4R134"/>
<proteinExistence type="predicted"/>
<reference evidence="1 2" key="1">
    <citation type="journal article" date="2018" name="Aquat. Microb. Ecol.">
        <title>Gammaproteobacterial methanotrophs dominate.</title>
        <authorList>
            <person name="Rissanen A.J."/>
            <person name="Saarenheimo J."/>
            <person name="Tiirola M."/>
            <person name="Peura S."/>
            <person name="Aalto S.L."/>
            <person name="Karvinen A."/>
            <person name="Nykanen H."/>
        </authorList>
    </citation>
    <scope>NUCLEOTIDE SEQUENCE [LARGE SCALE GENOMIC DNA]</scope>
    <source>
        <strain evidence="1">AMbin10</strain>
    </source>
</reference>
<protein>
    <submittedName>
        <fullName evidence="1">Uncharacterized protein</fullName>
    </submittedName>
</protein>
<dbReference type="Proteomes" id="UP000249396">
    <property type="component" value="Unassembled WGS sequence"/>
</dbReference>
<evidence type="ECO:0000313" key="1">
    <source>
        <dbReference type="EMBL" id="PZN77742.1"/>
    </source>
</evidence>
<comment type="caution">
    <text evidence="1">The sequence shown here is derived from an EMBL/GenBank/DDBJ whole genome shotgun (WGS) entry which is preliminary data.</text>
</comment>
<gene>
    <name evidence="1" type="ORF">DM484_14060</name>
</gene>
<name>A0A2W4R134_9GAMM</name>
<organism evidence="1 2">
    <name type="scientific">Candidatus Methylumidiphilus alinenensis</name>
    <dbReference type="NCBI Taxonomy" id="2202197"/>
    <lineage>
        <taxon>Bacteria</taxon>
        <taxon>Pseudomonadati</taxon>
        <taxon>Pseudomonadota</taxon>
        <taxon>Gammaproteobacteria</taxon>
        <taxon>Methylococcales</taxon>
        <taxon>Candidatus Methylumidiphilus</taxon>
    </lineage>
</organism>
<dbReference type="EMBL" id="QJPH01000331">
    <property type="protein sequence ID" value="PZN77742.1"/>
    <property type="molecule type" value="Genomic_DNA"/>
</dbReference>
<evidence type="ECO:0000313" key="2">
    <source>
        <dbReference type="Proteomes" id="UP000249396"/>
    </source>
</evidence>
<sequence>MNWIAPYRNHIMKHLKYLEENSFSLIGEDDFSLTFNDGNILLVFTVERYSDSLSVWVEYLGNNPVDDNKYRLDIIMRLYLQKDMRDAFNGTSDEDKARLVKNYVDFVLNNKAQLFGKLFPLAKEYHEFNKKIALSALERFAKK</sequence>